<dbReference type="GO" id="GO:0030170">
    <property type="term" value="F:pyridoxal phosphate binding"/>
    <property type="evidence" value="ECO:0007669"/>
    <property type="project" value="InterPro"/>
</dbReference>
<dbReference type="GO" id="GO:0016740">
    <property type="term" value="F:transferase activity"/>
    <property type="evidence" value="ECO:0007669"/>
    <property type="project" value="UniProtKB-KW"/>
</dbReference>
<dbReference type="EMBL" id="JACHIA010000007">
    <property type="protein sequence ID" value="MBB6071238.1"/>
    <property type="molecule type" value="Genomic_DNA"/>
</dbReference>
<dbReference type="RefSeq" id="WP_205761381.1">
    <property type="nucleotide sequence ID" value="NZ_JABDTL010000001.1"/>
</dbReference>
<dbReference type="InterPro" id="IPR050087">
    <property type="entry name" value="AON_synthase_class-II"/>
</dbReference>
<dbReference type="InterPro" id="IPR015422">
    <property type="entry name" value="PyrdxlP-dep_Trfase_small"/>
</dbReference>
<dbReference type="InterPro" id="IPR004839">
    <property type="entry name" value="Aminotransferase_I/II_large"/>
</dbReference>
<dbReference type="PROSITE" id="PS00599">
    <property type="entry name" value="AA_TRANSFER_CLASS_2"/>
    <property type="match status" value="1"/>
</dbReference>
<evidence type="ECO:0000259" key="5">
    <source>
        <dbReference type="Pfam" id="PF00155"/>
    </source>
</evidence>
<evidence type="ECO:0000313" key="7">
    <source>
        <dbReference type="Proteomes" id="UP000582837"/>
    </source>
</evidence>
<proteinExistence type="inferred from homology"/>
<gene>
    <name evidence="6" type="ORF">HNQ61_002862</name>
</gene>
<comment type="cofactor">
    <cofactor evidence="1 4">
        <name>pyridoxal 5'-phosphate</name>
        <dbReference type="ChEBI" id="CHEBI:597326"/>
    </cofactor>
</comment>
<comment type="similarity">
    <text evidence="4">Belongs to the class-II pyridoxal-phosphate-dependent aminotransferase family.</text>
</comment>
<sequence>MATVEQTVRQTVDIFDKCRRFTAAHEMMERGLYPYFQPIQESHDTEVVIRGETKIMVGSNNYLGLTHHPYVLEKARDALARYGTGNTGSRFLNGTLDLHEELEHRLAALMGAEAALVFSTGYQTNLGIIGGLVTRGALVVQDRLNHACLLDGAQLAAGELARYQHGDMGALRRVLERHRDSNGVLIATDGVFSMEGNIVDLPSLVDIKDEYGARLLVDDAHSVGVLGRNGGGTAEHYGLQDRVDLTMITFSKSFASIGGAAAGPADVIHYLKHHSRPLIFSASMPGSAVATVLACLDVMEQEPQRREQLWKNADYLRGGLNALGFDTVGSETPIIPVASGDMEKTFIFWRALFDMGVFTNPVLPPAVPENSCRLRTSVMATHTTEQLDRVLDAFGTVGRQLGIVGGAA</sequence>
<name>A0A841GZU8_9BACT</name>
<evidence type="ECO:0000256" key="4">
    <source>
        <dbReference type="RuleBase" id="RU003693"/>
    </source>
</evidence>
<keyword evidence="2" id="KW-0808">Transferase</keyword>
<dbReference type="Proteomes" id="UP000582837">
    <property type="component" value="Unassembled WGS sequence"/>
</dbReference>
<dbReference type="InterPro" id="IPR015421">
    <property type="entry name" value="PyrdxlP-dep_Trfase_major"/>
</dbReference>
<dbReference type="Gene3D" id="3.90.1150.10">
    <property type="entry name" value="Aspartate Aminotransferase, domain 1"/>
    <property type="match status" value="1"/>
</dbReference>
<protein>
    <submittedName>
        <fullName evidence="6">8-amino-7-oxononanoate synthase</fullName>
    </submittedName>
</protein>
<dbReference type="CDD" id="cd06454">
    <property type="entry name" value="KBL_like"/>
    <property type="match status" value="1"/>
</dbReference>
<evidence type="ECO:0000256" key="2">
    <source>
        <dbReference type="ARBA" id="ARBA00022679"/>
    </source>
</evidence>
<evidence type="ECO:0000313" key="6">
    <source>
        <dbReference type="EMBL" id="MBB6071238.1"/>
    </source>
</evidence>
<keyword evidence="7" id="KW-1185">Reference proteome</keyword>
<dbReference type="PANTHER" id="PTHR13693">
    <property type="entry name" value="CLASS II AMINOTRANSFERASE/8-AMINO-7-OXONONANOATE SYNTHASE"/>
    <property type="match status" value="1"/>
</dbReference>
<keyword evidence="3 4" id="KW-0663">Pyridoxal phosphate</keyword>
<dbReference type="Pfam" id="PF00155">
    <property type="entry name" value="Aminotran_1_2"/>
    <property type="match status" value="1"/>
</dbReference>
<reference evidence="6 7" key="1">
    <citation type="submission" date="2020-08" db="EMBL/GenBank/DDBJ databases">
        <title>Genomic Encyclopedia of Type Strains, Phase IV (KMG-IV): sequencing the most valuable type-strain genomes for metagenomic binning, comparative biology and taxonomic classification.</title>
        <authorList>
            <person name="Goeker M."/>
        </authorList>
    </citation>
    <scope>NUCLEOTIDE SEQUENCE [LARGE SCALE GENOMIC DNA]</scope>
    <source>
        <strain evidence="6 7">DSM 29007</strain>
    </source>
</reference>
<dbReference type="InterPro" id="IPR015424">
    <property type="entry name" value="PyrdxlP-dep_Trfase"/>
</dbReference>
<feature type="domain" description="Aminotransferase class I/classII large" evidence="5">
    <location>
        <begin position="53"/>
        <end position="394"/>
    </location>
</feature>
<accession>A0A841GZU8</accession>
<dbReference type="SUPFAM" id="SSF53383">
    <property type="entry name" value="PLP-dependent transferases"/>
    <property type="match status" value="1"/>
</dbReference>
<evidence type="ECO:0000256" key="3">
    <source>
        <dbReference type="ARBA" id="ARBA00022898"/>
    </source>
</evidence>
<evidence type="ECO:0000256" key="1">
    <source>
        <dbReference type="ARBA" id="ARBA00001933"/>
    </source>
</evidence>
<comment type="caution">
    <text evidence="6">The sequence shown here is derived from an EMBL/GenBank/DDBJ whole genome shotgun (WGS) entry which is preliminary data.</text>
</comment>
<dbReference type="PANTHER" id="PTHR13693:SF3">
    <property type="entry name" value="LD36009P"/>
    <property type="match status" value="1"/>
</dbReference>
<dbReference type="InterPro" id="IPR001917">
    <property type="entry name" value="Aminotrans_II_pyridoxalP_BS"/>
</dbReference>
<organism evidence="6 7">
    <name type="scientific">Longimicrobium terrae</name>
    <dbReference type="NCBI Taxonomy" id="1639882"/>
    <lineage>
        <taxon>Bacteria</taxon>
        <taxon>Pseudomonadati</taxon>
        <taxon>Gemmatimonadota</taxon>
        <taxon>Longimicrobiia</taxon>
        <taxon>Longimicrobiales</taxon>
        <taxon>Longimicrobiaceae</taxon>
        <taxon>Longimicrobium</taxon>
    </lineage>
</organism>
<dbReference type="AlphaFoldDB" id="A0A841GZU8"/>
<dbReference type="Gene3D" id="3.40.640.10">
    <property type="entry name" value="Type I PLP-dependent aspartate aminotransferase-like (Major domain)"/>
    <property type="match status" value="1"/>
</dbReference>